<feature type="domain" description="Bacteriophage lambda Replication protein O N-terminal" evidence="2">
    <location>
        <begin position="5"/>
        <end position="103"/>
    </location>
</feature>
<feature type="compositionally biased region" description="Polar residues" evidence="1">
    <location>
        <begin position="333"/>
        <end position="346"/>
    </location>
</feature>
<feature type="compositionally biased region" description="Basic and acidic residues" evidence="1">
    <location>
        <begin position="319"/>
        <end position="331"/>
    </location>
</feature>
<comment type="caution">
    <text evidence="3">The sequence shown here is derived from an EMBL/GenBank/DDBJ whole genome shotgun (WGS) entry which is preliminary data.</text>
</comment>
<accession>A0A4R2L8S0</accession>
<name>A0A4R2L8S0_9FIRM</name>
<keyword evidence="4" id="KW-1185">Reference proteome</keyword>
<dbReference type="OrthoDB" id="3199595at2"/>
<protein>
    <submittedName>
        <fullName evidence="3">Phage replication protein O</fullName>
    </submittedName>
</protein>
<organism evidence="3 4">
    <name type="scientific">Marinisporobacter balticus</name>
    <dbReference type="NCBI Taxonomy" id="2018667"/>
    <lineage>
        <taxon>Bacteria</taxon>
        <taxon>Bacillati</taxon>
        <taxon>Bacillota</taxon>
        <taxon>Clostridia</taxon>
        <taxon>Peptostreptococcales</taxon>
        <taxon>Thermotaleaceae</taxon>
        <taxon>Marinisporobacter</taxon>
    </lineage>
</organism>
<dbReference type="Proteomes" id="UP000294919">
    <property type="component" value="Unassembled WGS sequence"/>
</dbReference>
<feature type="region of interest" description="Disordered" evidence="1">
    <location>
        <begin position="304"/>
        <end position="348"/>
    </location>
</feature>
<evidence type="ECO:0000313" key="4">
    <source>
        <dbReference type="Proteomes" id="UP000294919"/>
    </source>
</evidence>
<evidence type="ECO:0000259" key="2">
    <source>
        <dbReference type="Pfam" id="PF04492"/>
    </source>
</evidence>
<feature type="region of interest" description="Disordered" evidence="1">
    <location>
        <begin position="171"/>
        <end position="227"/>
    </location>
</feature>
<dbReference type="InterPro" id="IPR006497">
    <property type="entry name" value="Phage_lambda_VrpO_N"/>
</dbReference>
<dbReference type="Gene3D" id="1.10.10.10">
    <property type="entry name" value="Winged helix-like DNA-binding domain superfamily/Winged helix DNA-binding domain"/>
    <property type="match status" value="1"/>
</dbReference>
<dbReference type="RefSeq" id="WP_132242835.1">
    <property type="nucleotide sequence ID" value="NZ_SLWV01000003.1"/>
</dbReference>
<evidence type="ECO:0000256" key="1">
    <source>
        <dbReference type="SAM" id="MobiDB-lite"/>
    </source>
</evidence>
<dbReference type="Pfam" id="PF04492">
    <property type="entry name" value="Phage_rep_O"/>
    <property type="match status" value="1"/>
</dbReference>
<evidence type="ECO:0000313" key="3">
    <source>
        <dbReference type="EMBL" id="TCO79108.1"/>
    </source>
</evidence>
<sequence>MANPQTKNGYTKIAHEILEQIAQVKLNGTQFRIIMVVWRYTYGFNRKDHGLSETFISKATEIHKKQVQRELKSLIEMNLIHVVEEATFSSPRTIEFNKDYESWGGTKTLPPNEKDTHTGSELVTSPGSELAPQERYIKYNIKDNNDDDISAQGKEKYAEVNADFIQQQNIDQLDADSSDQKIDSNNSVADMDADSIQQKTPVADVGADLTQQDKENPDADSGEESNLRKLEQYYAKKLSRFPGSKDLQIMLEVYEKGYPVDFVIKCIDLGCKRYKKANNGRIDINSFNYFTSLIKDEWEKEKAREAAEKANPSEPAVDITKHTQKKSDYPKRNYSQKQNRFNNFEQRTSKYTKEELEVLFRKNKSN</sequence>
<dbReference type="GO" id="GO:0006260">
    <property type="term" value="P:DNA replication"/>
    <property type="evidence" value="ECO:0007669"/>
    <property type="project" value="InterPro"/>
</dbReference>
<dbReference type="EMBL" id="SLWV01000003">
    <property type="protein sequence ID" value="TCO79108.1"/>
    <property type="molecule type" value="Genomic_DNA"/>
</dbReference>
<feature type="region of interest" description="Disordered" evidence="1">
    <location>
        <begin position="103"/>
        <end position="129"/>
    </location>
</feature>
<reference evidence="3 4" key="1">
    <citation type="submission" date="2019-03" db="EMBL/GenBank/DDBJ databases">
        <title>Genomic Encyclopedia of Type Strains, Phase IV (KMG-IV): sequencing the most valuable type-strain genomes for metagenomic binning, comparative biology and taxonomic classification.</title>
        <authorList>
            <person name="Goeker M."/>
        </authorList>
    </citation>
    <scope>NUCLEOTIDE SEQUENCE [LARGE SCALE GENOMIC DNA]</scope>
    <source>
        <strain evidence="3 4">DSM 102940</strain>
    </source>
</reference>
<proteinExistence type="predicted"/>
<dbReference type="InterPro" id="IPR036388">
    <property type="entry name" value="WH-like_DNA-bd_sf"/>
</dbReference>
<gene>
    <name evidence="3" type="ORF">EV214_103160</name>
</gene>
<dbReference type="NCBIfam" id="TIGR01610">
    <property type="entry name" value="phage_O_Nterm"/>
    <property type="match status" value="1"/>
</dbReference>
<dbReference type="AlphaFoldDB" id="A0A4R2L8S0"/>